<gene>
    <name evidence="2" type="ORF">ACFFJC_20575</name>
</gene>
<name>A0ABV6D1Y5_9SPHN</name>
<dbReference type="SMART" id="SM00331">
    <property type="entry name" value="PP2C_SIG"/>
    <property type="match status" value="1"/>
</dbReference>
<dbReference type="GO" id="GO:0004722">
    <property type="term" value="F:protein serine/threonine phosphatase activity"/>
    <property type="evidence" value="ECO:0007669"/>
    <property type="project" value="UniProtKB-EC"/>
</dbReference>
<dbReference type="PROSITE" id="PS51746">
    <property type="entry name" value="PPM_2"/>
    <property type="match status" value="1"/>
</dbReference>
<comment type="caution">
    <text evidence="2">The sequence shown here is derived from an EMBL/GenBank/DDBJ whole genome shotgun (WGS) entry which is preliminary data.</text>
</comment>
<dbReference type="InterPro" id="IPR001932">
    <property type="entry name" value="PPM-type_phosphatase-like_dom"/>
</dbReference>
<dbReference type="PANTHER" id="PTHR13832:SF827">
    <property type="entry name" value="PROTEIN PHOSPHATASE 1L"/>
    <property type="match status" value="1"/>
</dbReference>
<keyword evidence="3" id="KW-1185">Reference proteome</keyword>
<organism evidence="2 3">
    <name type="scientific">Novosphingobium soli</name>
    <dbReference type="NCBI Taxonomy" id="574956"/>
    <lineage>
        <taxon>Bacteria</taxon>
        <taxon>Pseudomonadati</taxon>
        <taxon>Pseudomonadota</taxon>
        <taxon>Alphaproteobacteria</taxon>
        <taxon>Sphingomonadales</taxon>
        <taxon>Sphingomonadaceae</taxon>
        <taxon>Novosphingobium</taxon>
    </lineage>
</organism>
<evidence type="ECO:0000313" key="3">
    <source>
        <dbReference type="Proteomes" id="UP001589798"/>
    </source>
</evidence>
<dbReference type="EC" id="3.1.3.16" evidence="2"/>
<evidence type="ECO:0000313" key="2">
    <source>
        <dbReference type="EMBL" id="MFC0206655.1"/>
    </source>
</evidence>
<dbReference type="Pfam" id="PF00481">
    <property type="entry name" value="PP2C"/>
    <property type="match status" value="1"/>
</dbReference>
<dbReference type="CDD" id="cd00143">
    <property type="entry name" value="PP2Cc"/>
    <property type="match status" value="1"/>
</dbReference>
<proteinExistence type="predicted"/>
<evidence type="ECO:0000259" key="1">
    <source>
        <dbReference type="PROSITE" id="PS51746"/>
    </source>
</evidence>
<reference evidence="2 3" key="1">
    <citation type="submission" date="2024-09" db="EMBL/GenBank/DDBJ databases">
        <authorList>
            <person name="Sun Q."/>
            <person name="Mori K."/>
        </authorList>
    </citation>
    <scope>NUCLEOTIDE SEQUENCE [LARGE SCALE GENOMIC DNA]</scope>
    <source>
        <strain evidence="2 3">CCM 7706</strain>
    </source>
</reference>
<dbReference type="Proteomes" id="UP001589798">
    <property type="component" value="Unassembled WGS sequence"/>
</dbReference>
<accession>A0ABV6D1Y5</accession>
<dbReference type="PANTHER" id="PTHR13832">
    <property type="entry name" value="PROTEIN PHOSPHATASE 2C"/>
    <property type="match status" value="1"/>
</dbReference>
<dbReference type="SMART" id="SM00332">
    <property type="entry name" value="PP2Cc"/>
    <property type="match status" value="1"/>
</dbReference>
<dbReference type="SUPFAM" id="SSF81606">
    <property type="entry name" value="PP2C-like"/>
    <property type="match status" value="1"/>
</dbReference>
<dbReference type="RefSeq" id="WP_379489200.1">
    <property type="nucleotide sequence ID" value="NZ_JBHLWK010000039.1"/>
</dbReference>
<feature type="domain" description="PPM-type phosphatase" evidence="1">
    <location>
        <begin position="8"/>
        <end position="237"/>
    </location>
</feature>
<sequence>MIPIRAESQALTDVGAVRKHNEDRYFASDALGIWLVADGMGGLEKGDWAATQVVDAVAALPRADELDDTIEAIRAALVAANERILAEAEAVGKQMGSTAVALVIRGRRFAVAWVGDSRAYLLRESRLYRLTRDHSQVQDLVDHGVIDEAAAATHPLRNVLTRAVGVARPLQMDAMADALQDDDLLLLCSDGLYGVIGEQEMEATLSALPFGRAAEAMVARCHELGAPDNITVVGVSTSEVTLVHYGSAVPEA</sequence>
<keyword evidence="2" id="KW-0378">Hydrolase</keyword>
<dbReference type="InterPro" id="IPR015655">
    <property type="entry name" value="PP2C"/>
</dbReference>
<dbReference type="Gene3D" id="3.60.40.10">
    <property type="entry name" value="PPM-type phosphatase domain"/>
    <property type="match status" value="1"/>
</dbReference>
<dbReference type="InterPro" id="IPR036457">
    <property type="entry name" value="PPM-type-like_dom_sf"/>
</dbReference>
<protein>
    <submittedName>
        <fullName evidence="2">PP2C family protein-serine/threonine phosphatase</fullName>
        <ecNumber evidence="2">3.1.3.16</ecNumber>
    </submittedName>
</protein>
<dbReference type="EMBL" id="JBHLWK010000039">
    <property type="protein sequence ID" value="MFC0206655.1"/>
    <property type="molecule type" value="Genomic_DNA"/>
</dbReference>